<dbReference type="PANTHER" id="PTHR14269">
    <property type="entry name" value="CDP-DIACYLGLYCEROL--GLYCEROL-3-PHOSPHATE 3-PHOSPHATIDYLTRANSFERASE-RELATED"/>
    <property type="match status" value="1"/>
</dbReference>
<evidence type="ECO:0000256" key="6">
    <source>
        <dbReference type="ARBA" id="ARBA00022989"/>
    </source>
</evidence>
<evidence type="ECO:0000256" key="4">
    <source>
        <dbReference type="ARBA" id="ARBA00022679"/>
    </source>
</evidence>
<keyword evidence="5 13" id="KW-0812">Transmembrane</keyword>
<gene>
    <name evidence="14" type="primary">pgsA</name>
    <name evidence="14" type="ORF">EJ997_01425</name>
</gene>
<dbReference type="Pfam" id="PF01066">
    <property type="entry name" value="CDP-OH_P_transf"/>
    <property type="match status" value="1"/>
</dbReference>
<accession>A0A3S9PV24</accession>
<feature type="transmembrane region" description="Helical" evidence="13">
    <location>
        <begin position="161"/>
        <end position="182"/>
    </location>
</feature>
<dbReference type="InterPro" id="IPR000462">
    <property type="entry name" value="CDP-OH_P_trans"/>
</dbReference>
<keyword evidence="10" id="KW-1208">Phospholipid metabolism</keyword>
<evidence type="ECO:0000313" key="14">
    <source>
        <dbReference type="EMBL" id="AZQ76188.1"/>
    </source>
</evidence>
<organism evidence="14 15">
    <name type="scientific">Flaviflexus ciconiae</name>
    <dbReference type="NCBI Taxonomy" id="2496867"/>
    <lineage>
        <taxon>Bacteria</taxon>
        <taxon>Bacillati</taxon>
        <taxon>Actinomycetota</taxon>
        <taxon>Actinomycetes</taxon>
        <taxon>Actinomycetales</taxon>
        <taxon>Actinomycetaceae</taxon>
        <taxon>Flaviflexus</taxon>
    </lineage>
</organism>
<dbReference type="Gene3D" id="1.20.120.1760">
    <property type="match status" value="1"/>
</dbReference>
<dbReference type="PANTHER" id="PTHR14269:SF52">
    <property type="entry name" value="PHOSPHATIDYLGLYCEROPHOSPHATE SYNTHASE-RELATED"/>
    <property type="match status" value="1"/>
</dbReference>
<evidence type="ECO:0000256" key="11">
    <source>
        <dbReference type="NCBIfam" id="TIGR00560"/>
    </source>
</evidence>
<proteinExistence type="inferred from homology"/>
<feature type="transmembrane region" description="Helical" evidence="13">
    <location>
        <begin position="12"/>
        <end position="32"/>
    </location>
</feature>
<dbReference type="InterPro" id="IPR050324">
    <property type="entry name" value="CDP-alcohol_PTase-I"/>
</dbReference>
<evidence type="ECO:0000256" key="12">
    <source>
        <dbReference type="RuleBase" id="RU003750"/>
    </source>
</evidence>
<evidence type="ECO:0000256" key="9">
    <source>
        <dbReference type="ARBA" id="ARBA00023209"/>
    </source>
</evidence>
<evidence type="ECO:0000256" key="7">
    <source>
        <dbReference type="ARBA" id="ARBA00023098"/>
    </source>
</evidence>
<comment type="subcellular location">
    <subcellularLocation>
        <location evidence="1">Membrane</location>
        <topology evidence="1">Multi-pass membrane protein</topology>
    </subcellularLocation>
</comment>
<keyword evidence="8 13" id="KW-0472">Membrane</keyword>
<evidence type="ECO:0000256" key="3">
    <source>
        <dbReference type="ARBA" id="ARBA00022516"/>
    </source>
</evidence>
<dbReference type="InterPro" id="IPR043130">
    <property type="entry name" value="CDP-OH_PTrfase_TM_dom"/>
</dbReference>
<evidence type="ECO:0000256" key="5">
    <source>
        <dbReference type="ARBA" id="ARBA00022692"/>
    </source>
</evidence>
<feature type="transmembrane region" description="Helical" evidence="13">
    <location>
        <begin position="97"/>
        <end position="117"/>
    </location>
</feature>
<evidence type="ECO:0000256" key="1">
    <source>
        <dbReference type="ARBA" id="ARBA00004141"/>
    </source>
</evidence>
<comment type="similarity">
    <text evidence="2 12">Belongs to the CDP-alcohol phosphatidyltransferase class-I family.</text>
</comment>
<keyword evidence="7" id="KW-0443">Lipid metabolism</keyword>
<name>A0A3S9PV24_9ACTO</name>
<dbReference type="InterPro" id="IPR048254">
    <property type="entry name" value="CDP_ALCOHOL_P_TRANSF_CS"/>
</dbReference>
<dbReference type="UniPathway" id="UPA00085"/>
<feature type="transmembrane region" description="Helical" evidence="13">
    <location>
        <begin position="129"/>
        <end position="149"/>
    </location>
</feature>
<evidence type="ECO:0000256" key="8">
    <source>
        <dbReference type="ARBA" id="ARBA00023136"/>
    </source>
</evidence>
<protein>
    <recommendedName>
        <fullName evidence="11">CDP-diacylglycerol--glycerol-3-phosphate 3-phosphatidyltransferase</fullName>
        <ecNumber evidence="11">2.7.8.5</ecNumber>
    </recommendedName>
</protein>
<dbReference type="GO" id="GO:0008444">
    <property type="term" value="F:CDP-diacylglycerol-glycerol-3-phosphate 3-phosphatidyltransferase activity"/>
    <property type="evidence" value="ECO:0007669"/>
    <property type="project" value="UniProtKB-UniRule"/>
</dbReference>
<evidence type="ECO:0000313" key="15">
    <source>
        <dbReference type="Proteomes" id="UP000280344"/>
    </source>
</evidence>
<dbReference type="GO" id="GO:0046474">
    <property type="term" value="P:glycerophospholipid biosynthetic process"/>
    <property type="evidence" value="ECO:0007669"/>
    <property type="project" value="TreeGrafter"/>
</dbReference>
<dbReference type="NCBIfam" id="TIGR00560">
    <property type="entry name" value="pgsA"/>
    <property type="match status" value="1"/>
</dbReference>
<evidence type="ECO:0000256" key="2">
    <source>
        <dbReference type="ARBA" id="ARBA00010441"/>
    </source>
</evidence>
<dbReference type="EMBL" id="CP034593">
    <property type="protein sequence ID" value="AZQ76188.1"/>
    <property type="molecule type" value="Genomic_DNA"/>
</dbReference>
<dbReference type="KEGG" id="flh:EJ997_01425"/>
<evidence type="ECO:0000256" key="10">
    <source>
        <dbReference type="ARBA" id="ARBA00023264"/>
    </source>
</evidence>
<dbReference type="OrthoDB" id="9796672at2"/>
<dbReference type="PIRSF" id="PIRSF000847">
    <property type="entry name" value="Phos_ph_gly_syn"/>
    <property type="match status" value="1"/>
</dbReference>
<dbReference type="InterPro" id="IPR004570">
    <property type="entry name" value="Phosphatidylglycerol_P_synth"/>
</dbReference>
<keyword evidence="9" id="KW-0594">Phospholipid biosynthesis</keyword>
<reference evidence="14 15" key="1">
    <citation type="submission" date="2018-12" db="EMBL/GenBank/DDBJ databases">
        <title>Complete genome sequence of Flaviflexus sp. H23T48.</title>
        <authorList>
            <person name="Bae J.-W."/>
            <person name="Lee J.-Y."/>
        </authorList>
    </citation>
    <scope>NUCLEOTIDE SEQUENCE [LARGE SCALE GENOMIC DNA]</scope>
    <source>
        <strain evidence="14 15">H23T48</strain>
    </source>
</reference>
<keyword evidence="15" id="KW-1185">Reference proteome</keyword>
<dbReference type="Proteomes" id="UP000280344">
    <property type="component" value="Chromosome"/>
</dbReference>
<dbReference type="EC" id="2.7.8.5" evidence="11"/>
<sequence length="203" mass="22966">MNTQEPVPVLNIANFVTIIRLLLIPAFIWAFWEADPTSRWIATGIFFVAAMTDKLDGHLARSRNLITDFGKLADSIADKALIGAALIMLSWHDMLPWWITIVMLLREVGITVMRMYMKRKSVMAAGKGGKLKMMLQSLFIGGLLLPWRSFLPDWAATTMEWATWVLVAGALITSIWSAIQYVQDAIRINKEYEKNHGSDNQPE</sequence>
<dbReference type="RefSeq" id="WP_126702997.1">
    <property type="nucleotide sequence ID" value="NZ_CP034593.1"/>
</dbReference>
<dbReference type="GO" id="GO:0016020">
    <property type="term" value="C:membrane"/>
    <property type="evidence" value="ECO:0007669"/>
    <property type="project" value="UniProtKB-SubCell"/>
</dbReference>
<keyword evidence="6 13" id="KW-1133">Transmembrane helix</keyword>
<dbReference type="PROSITE" id="PS00379">
    <property type="entry name" value="CDP_ALCOHOL_P_TRANSF"/>
    <property type="match status" value="1"/>
</dbReference>
<keyword evidence="3" id="KW-0444">Lipid biosynthesis</keyword>
<evidence type="ECO:0000256" key="13">
    <source>
        <dbReference type="SAM" id="Phobius"/>
    </source>
</evidence>
<keyword evidence="4 12" id="KW-0808">Transferase</keyword>
<dbReference type="AlphaFoldDB" id="A0A3S9PV24"/>